<keyword evidence="2" id="KW-1185">Reference proteome</keyword>
<comment type="caution">
    <text evidence="1">The sequence shown here is derived from an EMBL/GenBank/DDBJ whole genome shotgun (WGS) entry which is preliminary data.</text>
</comment>
<dbReference type="EMBL" id="CM034415">
    <property type="protein sequence ID" value="KAJ0170058.1"/>
    <property type="molecule type" value="Genomic_DNA"/>
</dbReference>
<evidence type="ECO:0000313" key="2">
    <source>
        <dbReference type="Proteomes" id="UP000824533"/>
    </source>
</evidence>
<name>A0ACC1CEN7_9NEOP</name>
<sequence>MLKEMRYGTRSVKKTNKKKKINVIPGRSVENIISTEETEDLDATKELSDDESNTEDINLNRFNLKMLEEPGPSKGKKGFKDLSPSHVVDDDDIPLAKMIQSPTDEDNNVPLAQLRRFTATEPRIEIEEFIGIDDNVAVCALATEEEIIAEAESNNRNTDEENEDRQVRQEQFQPTTICESLNAITVLQKFVAFNDQFNTDDTLTTMKRKIQNIFETQLTKKQTKMTDYFKN</sequence>
<evidence type="ECO:0000313" key="1">
    <source>
        <dbReference type="EMBL" id="KAJ0170058.1"/>
    </source>
</evidence>
<reference evidence="1 2" key="1">
    <citation type="journal article" date="2021" name="Front. Genet.">
        <title>Chromosome-Level Genome Assembly Reveals Significant Gene Expansion in the Toll and IMD Signaling Pathways of Dendrolimus kikuchii.</title>
        <authorList>
            <person name="Zhou J."/>
            <person name="Wu P."/>
            <person name="Xiong Z."/>
            <person name="Liu N."/>
            <person name="Zhao N."/>
            <person name="Ji M."/>
            <person name="Qiu Y."/>
            <person name="Yang B."/>
        </authorList>
    </citation>
    <scope>NUCLEOTIDE SEQUENCE [LARGE SCALE GENOMIC DNA]</scope>
    <source>
        <strain evidence="1">Ann1</strain>
    </source>
</reference>
<proteinExistence type="predicted"/>
<gene>
    <name evidence="1" type="ORF">K1T71_014664</name>
</gene>
<accession>A0ACC1CEN7</accession>
<protein>
    <submittedName>
        <fullName evidence="1">Uncharacterized protein</fullName>
    </submittedName>
</protein>
<dbReference type="Proteomes" id="UP000824533">
    <property type="component" value="Linkage Group LG29"/>
</dbReference>
<organism evidence="1 2">
    <name type="scientific">Dendrolimus kikuchii</name>
    <dbReference type="NCBI Taxonomy" id="765133"/>
    <lineage>
        <taxon>Eukaryota</taxon>
        <taxon>Metazoa</taxon>
        <taxon>Ecdysozoa</taxon>
        <taxon>Arthropoda</taxon>
        <taxon>Hexapoda</taxon>
        <taxon>Insecta</taxon>
        <taxon>Pterygota</taxon>
        <taxon>Neoptera</taxon>
        <taxon>Endopterygota</taxon>
        <taxon>Lepidoptera</taxon>
        <taxon>Glossata</taxon>
        <taxon>Ditrysia</taxon>
        <taxon>Bombycoidea</taxon>
        <taxon>Lasiocampidae</taxon>
        <taxon>Dendrolimus</taxon>
    </lineage>
</organism>